<dbReference type="Pfam" id="PF08238">
    <property type="entry name" value="Sel1"/>
    <property type="match status" value="9"/>
</dbReference>
<gene>
    <name evidence="3" type="ORF">DGYR_LOCUS10533</name>
</gene>
<feature type="signal peptide" evidence="2">
    <location>
        <begin position="1"/>
        <end position="22"/>
    </location>
</feature>
<dbReference type="OrthoDB" id="27934at2759"/>
<keyword evidence="4" id="KW-1185">Reference proteome</keyword>
<feature type="chain" id="PRO_5029484103" evidence="2">
    <location>
        <begin position="23"/>
        <end position="786"/>
    </location>
</feature>
<protein>
    <submittedName>
        <fullName evidence="3">DgyrCDS11176</fullName>
    </submittedName>
</protein>
<dbReference type="GO" id="GO:0005789">
    <property type="term" value="C:endoplasmic reticulum membrane"/>
    <property type="evidence" value="ECO:0007669"/>
    <property type="project" value="TreeGrafter"/>
</dbReference>
<dbReference type="AlphaFoldDB" id="A0A7I8W2J4"/>
<dbReference type="InterPro" id="IPR050767">
    <property type="entry name" value="Sel1_AlgK"/>
</dbReference>
<comment type="similarity">
    <text evidence="1">Belongs to the sel-1 family.</text>
</comment>
<evidence type="ECO:0000256" key="1">
    <source>
        <dbReference type="ARBA" id="ARBA00038101"/>
    </source>
</evidence>
<dbReference type="PANTHER" id="PTHR11102">
    <property type="entry name" value="SEL-1-LIKE PROTEIN"/>
    <property type="match status" value="1"/>
</dbReference>
<dbReference type="Gene3D" id="1.25.40.10">
    <property type="entry name" value="Tetratricopeptide repeat domain"/>
    <property type="match status" value="2"/>
</dbReference>
<dbReference type="InterPro" id="IPR006597">
    <property type="entry name" value="Sel1-like"/>
</dbReference>
<dbReference type="SMART" id="SM00671">
    <property type="entry name" value="SEL1"/>
    <property type="match status" value="9"/>
</dbReference>
<sequence>MYTARLVFYILFISSFVINSYCDDNTGDLLKNDDIKSAGSEQKFVEENDGVSHRTEETNDAVEYLEDTQPNLAQEKEILDEDPYERDIINDVYEAAMLRVHTIPPAENQPNKDDEEIPVENFEYEENSDMDENSFPKLTYTPKDNVWRLLQTSIPSRKERHTFVFYRPSEEEIVKVTQIVHSENKEEEKYEKTISTVNLPPLPPTPSEREAQHLYDKAFEILNDTHNLTPFLAKRAYEILERSGELGNLAAKEQIAWSKLSGQHFTKINLEDAHKELKQLADEYGSPKGQLGLGLLYSTGLASLNASHAKGLVYLTFASLGGEPWADMALGYRYWAGLGVDGNCEAALTHYRRVAGQVAQEVASSGGGPVIHRIRLLDEAEGGNANSNSPNAILDDDLLQYYEFLADKGDVPAQVGLGQLYYQGGRGVRVDHQRALHYLQNAADAGNANAMAFLGRMYAEGSTSVSASNETALRYFRMAADKGNAVGQSGMGIMYLYGKGVDKDYAKAFKYFEKAAEQGWVDGQLQLGIMYYGGLGVRRDYKMAVKYFNLASQSGHVLAFYNLGEMHATGTGVGRACHTATEFFKNVAERGRWGELFMRAYTSWKNSDHKTALVQYALLAELGYEVAQSNTAFLLDSMNAEWNKKESLKRALLQWTRSASQGYSTARVKLGDYHYYGWGTEIDYEQAAAHYRVASEQQNSAQAMFNLGYMHERGLGLKQDWHLAKRFYDLAAHTSVDAHAPVTLALTKLGLFFAWQQFSDITIEIIAVAKAVPAIQSLRRNCKEYL</sequence>
<keyword evidence="2" id="KW-0732">Signal</keyword>
<evidence type="ECO:0000313" key="3">
    <source>
        <dbReference type="EMBL" id="CAD5122769.1"/>
    </source>
</evidence>
<evidence type="ECO:0000313" key="4">
    <source>
        <dbReference type="Proteomes" id="UP000549394"/>
    </source>
</evidence>
<dbReference type="EMBL" id="CAJFCJ010000018">
    <property type="protein sequence ID" value="CAD5122769.1"/>
    <property type="molecule type" value="Genomic_DNA"/>
</dbReference>
<comment type="caution">
    <text evidence="3">The sequence shown here is derived from an EMBL/GenBank/DDBJ whole genome shotgun (WGS) entry which is preliminary data.</text>
</comment>
<dbReference type="InterPro" id="IPR011990">
    <property type="entry name" value="TPR-like_helical_dom_sf"/>
</dbReference>
<reference evidence="3 4" key="1">
    <citation type="submission" date="2020-08" db="EMBL/GenBank/DDBJ databases">
        <authorList>
            <person name="Hejnol A."/>
        </authorList>
    </citation>
    <scope>NUCLEOTIDE SEQUENCE [LARGE SCALE GENOMIC DNA]</scope>
</reference>
<dbReference type="PANTHER" id="PTHR11102:SF147">
    <property type="entry name" value="SEL1L ADAPTOR SUBUNIT OF ERAD E3 UBIQUITIN LIGASE"/>
    <property type="match status" value="1"/>
</dbReference>
<proteinExistence type="inferred from homology"/>
<organism evidence="3 4">
    <name type="scientific">Dimorphilus gyrociliatus</name>
    <dbReference type="NCBI Taxonomy" id="2664684"/>
    <lineage>
        <taxon>Eukaryota</taxon>
        <taxon>Metazoa</taxon>
        <taxon>Spiralia</taxon>
        <taxon>Lophotrochozoa</taxon>
        <taxon>Annelida</taxon>
        <taxon>Polychaeta</taxon>
        <taxon>Polychaeta incertae sedis</taxon>
        <taxon>Dinophilidae</taxon>
        <taxon>Dimorphilus</taxon>
    </lineage>
</organism>
<dbReference type="GO" id="GO:0036503">
    <property type="term" value="P:ERAD pathway"/>
    <property type="evidence" value="ECO:0007669"/>
    <property type="project" value="TreeGrafter"/>
</dbReference>
<dbReference type="Proteomes" id="UP000549394">
    <property type="component" value="Unassembled WGS sequence"/>
</dbReference>
<evidence type="ECO:0000256" key="2">
    <source>
        <dbReference type="SAM" id="SignalP"/>
    </source>
</evidence>
<dbReference type="SUPFAM" id="SSF81901">
    <property type="entry name" value="HCP-like"/>
    <property type="match status" value="4"/>
</dbReference>
<accession>A0A7I8W2J4</accession>
<name>A0A7I8W2J4_9ANNE</name>